<dbReference type="AlphaFoldDB" id="X2CBT0"/>
<reference evidence="2" key="1">
    <citation type="submission" date="2013-02" db="EMBL/GenBank/DDBJ databases">
        <title>A Comparative Analysis of five New Leeches Mitochondrial Genomes in Arhynchobdellida (Annelida, Hirudinea) and Its Taxonomic Position.</title>
        <authorList>
            <person name="Nie J."/>
            <person name="Xu Y."/>
        </authorList>
    </citation>
    <scope>NUCLEOTIDE SEQUENCE</scope>
</reference>
<dbReference type="GeneID" id="18990580"/>
<evidence type="ECO:0000256" key="1">
    <source>
        <dbReference type="SAM" id="Phobius"/>
    </source>
</evidence>
<proteinExistence type="predicted"/>
<keyword evidence="2" id="KW-0496">Mitochondrion</keyword>
<name>X2CBT0_WHILA</name>
<protein>
    <submittedName>
        <fullName evidence="2">ATP synthase F0 subunit 8</fullName>
    </submittedName>
</protein>
<evidence type="ECO:0000313" key="2">
    <source>
        <dbReference type="EMBL" id="AGL34590.1"/>
    </source>
</evidence>
<dbReference type="CTD" id="4509"/>
<sequence length="50" mass="6536">MPQLSPIHWLYSLIFKGLLMFKLIANMWWMNYFIYFSFRYFYMKYTIYKW</sequence>
<accession>X2CBT0</accession>
<gene>
    <name evidence="2" type="primary">ATP8</name>
</gene>
<keyword evidence="1" id="KW-0472">Membrane</keyword>
<keyword evidence="1" id="KW-1133">Transmembrane helix</keyword>
<organism evidence="2">
    <name type="scientific">Whitmania laevis</name>
    <name type="common">Freshwater leech</name>
    <dbReference type="NCBI Taxonomy" id="307844"/>
    <lineage>
        <taxon>Eukaryota</taxon>
        <taxon>Metazoa</taxon>
        <taxon>Spiralia</taxon>
        <taxon>Lophotrochozoa</taxon>
        <taxon>Annelida</taxon>
        <taxon>Clitellata</taxon>
        <taxon>Hirudinea</taxon>
        <taxon>Hirudinida</taxon>
        <taxon>Hirudiniformes</taxon>
        <taxon>Haemopidae</taxon>
        <taxon>Whitmania</taxon>
    </lineage>
</organism>
<geneLocation type="mitochondrion" evidence="2"/>
<feature type="transmembrane region" description="Helical" evidence="1">
    <location>
        <begin position="20"/>
        <end position="42"/>
    </location>
</feature>
<keyword evidence="1" id="KW-0812">Transmembrane</keyword>
<dbReference type="EMBL" id="KC688269">
    <property type="protein sequence ID" value="AGL34590.1"/>
    <property type="molecule type" value="Genomic_DNA"/>
</dbReference>
<dbReference type="RefSeq" id="YP_009024134.1">
    <property type="nucleotide sequence ID" value="NC_023926.1"/>
</dbReference>